<keyword evidence="5" id="KW-0694">RNA-binding</keyword>
<keyword evidence="2 5" id="KW-0689">Ribosomal protein</keyword>
<evidence type="ECO:0000256" key="4">
    <source>
        <dbReference type="ARBA" id="ARBA00035206"/>
    </source>
</evidence>
<reference evidence="7 8" key="1">
    <citation type="submission" date="2019-02" db="EMBL/GenBank/DDBJ databases">
        <title>Deep-cultivation of Planctomycetes and their phenomic and genomic characterization uncovers novel biology.</title>
        <authorList>
            <person name="Wiegand S."/>
            <person name="Jogler M."/>
            <person name="Boedeker C."/>
            <person name="Pinto D."/>
            <person name="Vollmers J."/>
            <person name="Rivas-Marin E."/>
            <person name="Kohn T."/>
            <person name="Peeters S.H."/>
            <person name="Heuer A."/>
            <person name="Rast P."/>
            <person name="Oberbeckmann S."/>
            <person name="Bunk B."/>
            <person name="Jeske O."/>
            <person name="Meyerdierks A."/>
            <person name="Storesund J.E."/>
            <person name="Kallscheuer N."/>
            <person name="Luecker S."/>
            <person name="Lage O.M."/>
            <person name="Pohl T."/>
            <person name="Merkel B.J."/>
            <person name="Hornburger P."/>
            <person name="Mueller R.-W."/>
            <person name="Bruemmer F."/>
            <person name="Labrenz M."/>
            <person name="Spormann A.M."/>
            <person name="Op Den Camp H."/>
            <person name="Overmann J."/>
            <person name="Amann R."/>
            <person name="Jetten M.S.M."/>
            <person name="Mascher T."/>
            <person name="Medema M.H."/>
            <person name="Devos D.P."/>
            <person name="Kaster A.-K."/>
            <person name="Ovreas L."/>
            <person name="Rohde M."/>
            <person name="Galperin M.Y."/>
            <person name="Jogler C."/>
        </authorList>
    </citation>
    <scope>NUCLEOTIDE SEQUENCE [LARGE SCALE GENOMIC DNA]</scope>
    <source>
        <strain evidence="7 8">Q31b</strain>
    </source>
</reference>
<dbReference type="GO" id="GO:0005840">
    <property type="term" value="C:ribosome"/>
    <property type="evidence" value="ECO:0007669"/>
    <property type="project" value="UniProtKB-KW"/>
</dbReference>
<dbReference type="RefSeq" id="WP_146598573.1">
    <property type="nucleotide sequence ID" value="NZ_SJPY01000001.1"/>
</dbReference>
<keyword evidence="5" id="KW-0699">rRNA-binding</keyword>
<comment type="function">
    <text evidence="5">One of two assembly initiator proteins, it binds directly to the 5'-end of the 23S rRNA, where it nucleates assembly of the 50S subunit.</text>
</comment>
<dbReference type="Gene3D" id="2.30.30.30">
    <property type="match status" value="1"/>
</dbReference>
<dbReference type="InterPro" id="IPR005824">
    <property type="entry name" value="KOW"/>
</dbReference>
<protein>
    <recommendedName>
        <fullName evidence="4 5">Large ribosomal subunit protein uL24</fullName>
    </recommendedName>
</protein>
<dbReference type="OrthoDB" id="9807419at2"/>
<dbReference type="InterPro" id="IPR008991">
    <property type="entry name" value="Translation_prot_SH3-like_sf"/>
</dbReference>
<dbReference type="HAMAP" id="MF_01326_B">
    <property type="entry name" value="Ribosomal_uL24_B"/>
    <property type="match status" value="1"/>
</dbReference>
<evidence type="ECO:0000256" key="2">
    <source>
        <dbReference type="ARBA" id="ARBA00022980"/>
    </source>
</evidence>
<dbReference type="InterPro" id="IPR057264">
    <property type="entry name" value="Ribosomal_uL24_C"/>
</dbReference>
<dbReference type="CDD" id="cd06089">
    <property type="entry name" value="KOW_RPL26"/>
    <property type="match status" value="1"/>
</dbReference>
<evidence type="ECO:0000313" key="8">
    <source>
        <dbReference type="Proteomes" id="UP000315471"/>
    </source>
</evidence>
<evidence type="ECO:0000259" key="6">
    <source>
        <dbReference type="SMART" id="SM00739"/>
    </source>
</evidence>
<feature type="domain" description="KOW" evidence="6">
    <location>
        <begin position="2"/>
        <end position="29"/>
    </location>
</feature>
<organism evidence="7 8">
    <name type="scientific">Novipirellula aureliae</name>
    <dbReference type="NCBI Taxonomy" id="2527966"/>
    <lineage>
        <taxon>Bacteria</taxon>
        <taxon>Pseudomonadati</taxon>
        <taxon>Planctomycetota</taxon>
        <taxon>Planctomycetia</taxon>
        <taxon>Pirellulales</taxon>
        <taxon>Pirellulaceae</taxon>
        <taxon>Novipirellula</taxon>
    </lineage>
</organism>
<gene>
    <name evidence="5 7" type="primary">rplX</name>
    <name evidence="7" type="ORF">Q31b_11410</name>
</gene>
<evidence type="ECO:0000256" key="5">
    <source>
        <dbReference type="HAMAP-Rule" id="MF_01326"/>
    </source>
</evidence>
<evidence type="ECO:0000313" key="7">
    <source>
        <dbReference type="EMBL" id="TWU45964.1"/>
    </source>
</evidence>
<dbReference type="InterPro" id="IPR003256">
    <property type="entry name" value="Ribosomal_uL24"/>
</dbReference>
<dbReference type="NCBIfam" id="TIGR01079">
    <property type="entry name" value="rplX_bact"/>
    <property type="match status" value="1"/>
</dbReference>
<dbReference type="PANTHER" id="PTHR12903">
    <property type="entry name" value="MITOCHONDRIAL RIBOSOMAL PROTEIN L24"/>
    <property type="match status" value="1"/>
</dbReference>
<proteinExistence type="inferred from homology"/>
<dbReference type="GO" id="GO:1990904">
    <property type="term" value="C:ribonucleoprotein complex"/>
    <property type="evidence" value="ECO:0007669"/>
    <property type="project" value="UniProtKB-KW"/>
</dbReference>
<comment type="subunit">
    <text evidence="5">Part of the 50S ribosomal subunit.</text>
</comment>
<comment type="caution">
    <text evidence="7">The sequence shown here is derived from an EMBL/GenBank/DDBJ whole genome shotgun (WGS) entry which is preliminary data.</text>
</comment>
<keyword evidence="8" id="KW-1185">Reference proteome</keyword>
<comment type="similarity">
    <text evidence="1 5">Belongs to the universal ribosomal protein uL24 family.</text>
</comment>
<dbReference type="AlphaFoldDB" id="A0A5C6EC09"/>
<dbReference type="InterPro" id="IPR014722">
    <property type="entry name" value="Rib_uL2_dom2"/>
</dbReference>
<evidence type="ECO:0000256" key="1">
    <source>
        <dbReference type="ARBA" id="ARBA00010618"/>
    </source>
</evidence>
<dbReference type="GO" id="GO:0006412">
    <property type="term" value="P:translation"/>
    <property type="evidence" value="ECO:0007669"/>
    <property type="project" value="UniProtKB-UniRule"/>
</dbReference>
<sequence>MKFRIDDEVQVIAGADIGHKGKILKVDRKNNKVVVEGAGRVWKHVRKSQKNPQGGRLNKEMPISASNVMLVDPTTGKPTRIGVRFLKDGSKERFAKKSGTTLDKIAPARSRHAVK</sequence>
<accession>A0A5C6EC09</accession>
<dbReference type="SUPFAM" id="SSF50104">
    <property type="entry name" value="Translation proteins SH3-like domain"/>
    <property type="match status" value="1"/>
</dbReference>
<evidence type="ECO:0000256" key="3">
    <source>
        <dbReference type="ARBA" id="ARBA00023274"/>
    </source>
</evidence>
<dbReference type="Proteomes" id="UP000315471">
    <property type="component" value="Unassembled WGS sequence"/>
</dbReference>
<keyword evidence="3 5" id="KW-0687">Ribonucleoprotein</keyword>
<name>A0A5C6EC09_9BACT</name>
<dbReference type="GO" id="GO:0003735">
    <property type="term" value="F:structural constituent of ribosome"/>
    <property type="evidence" value="ECO:0007669"/>
    <property type="project" value="InterPro"/>
</dbReference>
<dbReference type="SMART" id="SM00739">
    <property type="entry name" value="KOW"/>
    <property type="match status" value="1"/>
</dbReference>
<dbReference type="Pfam" id="PF17136">
    <property type="entry name" value="ribosomal_L24"/>
    <property type="match status" value="1"/>
</dbReference>
<dbReference type="InterPro" id="IPR041988">
    <property type="entry name" value="Ribosomal_uL24_KOW"/>
</dbReference>
<dbReference type="EMBL" id="SJPY01000001">
    <property type="protein sequence ID" value="TWU45964.1"/>
    <property type="molecule type" value="Genomic_DNA"/>
</dbReference>
<dbReference type="GO" id="GO:0019843">
    <property type="term" value="F:rRNA binding"/>
    <property type="evidence" value="ECO:0007669"/>
    <property type="project" value="UniProtKB-UniRule"/>
</dbReference>
<comment type="function">
    <text evidence="5">One of the proteins that surrounds the polypeptide exit tunnel on the outside of the subunit.</text>
</comment>
<dbReference type="Pfam" id="PF00467">
    <property type="entry name" value="KOW"/>
    <property type="match status" value="1"/>
</dbReference>